<organism evidence="1 2">
    <name type="scientific">Rodentibacter caecimuris</name>
    <dbReference type="NCBI Taxonomy" id="1796644"/>
    <lineage>
        <taxon>Bacteria</taxon>
        <taxon>Pseudomonadati</taxon>
        <taxon>Pseudomonadota</taxon>
        <taxon>Gammaproteobacteria</taxon>
        <taxon>Pasteurellales</taxon>
        <taxon>Pasteurellaceae</taxon>
        <taxon>Rodentibacter</taxon>
    </lineage>
</organism>
<evidence type="ECO:0000313" key="2">
    <source>
        <dbReference type="Proteomes" id="UP000189114"/>
    </source>
</evidence>
<name>A0A1V3KMF8_9PAST</name>
<proteinExistence type="predicted"/>
<comment type="caution">
    <text evidence="1">The sequence shown here is derived from an EMBL/GenBank/DDBJ whole genome shotgun (WGS) entry which is preliminary data.</text>
</comment>
<evidence type="ECO:0000313" key="1">
    <source>
        <dbReference type="EMBL" id="OOF78857.1"/>
    </source>
</evidence>
<dbReference type="EMBL" id="MLAE01000018">
    <property type="protein sequence ID" value="OOF78857.1"/>
    <property type="molecule type" value="Genomic_DNA"/>
</dbReference>
<dbReference type="Proteomes" id="UP000189114">
    <property type="component" value="Unassembled WGS sequence"/>
</dbReference>
<dbReference type="AlphaFoldDB" id="A0A1V3KMF8"/>
<accession>A0A1V3KMF8</accession>
<sequence>MSLDNLFLALPHCDEIFIYDNSGIEPELIFQLRENHITQFSEFLPSWCKSVLEKLIHLGFIKNPEI</sequence>
<protein>
    <submittedName>
        <fullName evidence="1">DNA polymerase III subunit chi</fullName>
    </submittedName>
</protein>
<reference evidence="2" key="1">
    <citation type="submission" date="2016-10" db="EMBL/GenBank/DDBJ databases">
        <title>Rodentibacter gen. nov. and new species.</title>
        <authorList>
            <person name="Christensen H."/>
        </authorList>
    </citation>
    <scope>NUCLEOTIDE SEQUENCE [LARGE SCALE GENOMIC DNA]</scope>
    <source>
        <strain evidence="2">Ppn152</strain>
    </source>
</reference>
<gene>
    <name evidence="1" type="ORF">BKG96_04770</name>
</gene>